<evidence type="ECO:0000313" key="2">
    <source>
        <dbReference type="Proteomes" id="UP000297604"/>
    </source>
</evidence>
<protein>
    <recommendedName>
        <fullName evidence="3">IrrE N-terminal-like domain-containing protein</fullName>
    </recommendedName>
</protein>
<proteinExistence type="predicted"/>
<dbReference type="Proteomes" id="UP000297604">
    <property type="component" value="Unassembled WGS sequence"/>
</dbReference>
<gene>
    <name evidence="1" type="ORF">E3O46_07530</name>
</gene>
<keyword evidence="2" id="KW-1185">Reference proteome</keyword>
<reference evidence="1 2" key="1">
    <citation type="submission" date="2019-03" db="EMBL/GenBank/DDBJ databases">
        <title>Genomics of glacier-inhabiting Cryobacterium strains.</title>
        <authorList>
            <person name="Liu Q."/>
            <person name="Xin Y.-H."/>
        </authorList>
    </citation>
    <scope>NUCLEOTIDE SEQUENCE [LARGE SCALE GENOMIC DNA]</scope>
    <source>
        <strain evidence="1 2">MDB1-5</strain>
    </source>
</reference>
<dbReference type="RefSeq" id="WP_134446333.1">
    <property type="nucleotide sequence ID" value="NZ_SOFS01000017.1"/>
</dbReference>
<evidence type="ECO:0000313" key="1">
    <source>
        <dbReference type="EMBL" id="TFC21157.1"/>
    </source>
</evidence>
<evidence type="ECO:0008006" key="3">
    <source>
        <dbReference type="Google" id="ProtNLM"/>
    </source>
</evidence>
<sequence>MDHQERQKRAHELVAALDLPRPLTPERLHAHMESVRKKQIVIREGSETMLHAGVCGLWIEVAGEAFERIHHAPTISAVHRQQLINHEYGHMILSDDKELLSADQVARFAPLIPYDAIVHALLRSSLTDELEALAEAIGDRLALTMLSDRAEARDGARTGFGRVL</sequence>
<accession>A0ABY2ING7</accession>
<dbReference type="EMBL" id="SOFS01000017">
    <property type="protein sequence ID" value="TFC21157.1"/>
    <property type="molecule type" value="Genomic_DNA"/>
</dbReference>
<organism evidence="1 2">
    <name type="scientific">Cryobacterium glucosi</name>
    <dbReference type="NCBI Taxonomy" id="1259175"/>
    <lineage>
        <taxon>Bacteria</taxon>
        <taxon>Bacillati</taxon>
        <taxon>Actinomycetota</taxon>
        <taxon>Actinomycetes</taxon>
        <taxon>Micrococcales</taxon>
        <taxon>Microbacteriaceae</taxon>
        <taxon>Cryobacterium</taxon>
    </lineage>
</organism>
<name>A0ABY2ING7_9MICO</name>
<comment type="caution">
    <text evidence="1">The sequence shown here is derived from an EMBL/GenBank/DDBJ whole genome shotgun (WGS) entry which is preliminary data.</text>
</comment>